<feature type="region of interest" description="Disordered" evidence="2">
    <location>
        <begin position="310"/>
        <end position="333"/>
    </location>
</feature>
<keyword evidence="1" id="KW-0175">Coiled coil</keyword>
<evidence type="ECO:0000256" key="1">
    <source>
        <dbReference type="SAM" id="Coils"/>
    </source>
</evidence>
<feature type="compositionally biased region" description="Basic and acidic residues" evidence="2">
    <location>
        <begin position="99"/>
        <end position="113"/>
    </location>
</feature>
<dbReference type="GeneID" id="26837715"/>
<dbReference type="SUPFAM" id="SSF90257">
    <property type="entry name" value="Myosin rod fragments"/>
    <property type="match status" value="1"/>
</dbReference>
<feature type="compositionally biased region" description="Basic residues" evidence="2">
    <location>
        <begin position="889"/>
        <end position="905"/>
    </location>
</feature>
<dbReference type="Pfam" id="PF12709">
    <property type="entry name" value="Fungal_TACC"/>
    <property type="match status" value="1"/>
</dbReference>
<proteinExistence type="predicted"/>
<feature type="coiled-coil region" evidence="1">
    <location>
        <begin position="849"/>
        <end position="876"/>
    </location>
</feature>
<organism evidence="3 4">
    <name type="scientific">Debaryomyces fabryi</name>
    <dbReference type="NCBI Taxonomy" id="58627"/>
    <lineage>
        <taxon>Eukaryota</taxon>
        <taxon>Fungi</taxon>
        <taxon>Dikarya</taxon>
        <taxon>Ascomycota</taxon>
        <taxon>Saccharomycotina</taxon>
        <taxon>Pichiomycetes</taxon>
        <taxon>Debaryomycetaceae</taxon>
        <taxon>Debaryomyces</taxon>
    </lineage>
</organism>
<feature type="region of interest" description="Disordered" evidence="2">
    <location>
        <begin position="879"/>
        <end position="905"/>
    </location>
</feature>
<evidence type="ECO:0000256" key="2">
    <source>
        <dbReference type="SAM" id="MobiDB-lite"/>
    </source>
</evidence>
<reference evidence="3 4" key="1">
    <citation type="submission" date="2015-11" db="EMBL/GenBank/DDBJ databases">
        <title>The genome of Debaryomyces fabryi.</title>
        <authorList>
            <person name="Tafer H."/>
            <person name="Lopandic K."/>
        </authorList>
    </citation>
    <scope>NUCLEOTIDE SEQUENCE [LARGE SCALE GENOMIC DNA]</scope>
    <source>
        <strain evidence="3 4">CBS 789</strain>
    </source>
</reference>
<name>A0A0V1Q5S7_9ASCO</name>
<feature type="coiled-coil region" evidence="1">
    <location>
        <begin position="407"/>
        <end position="784"/>
    </location>
</feature>
<protein>
    <submittedName>
        <fullName evidence="3">Autophagy-related protein 23</fullName>
    </submittedName>
</protein>
<dbReference type="Gene3D" id="1.10.287.1490">
    <property type="match status" value="1"/>
</dbReference>
<gene>
    <name evidence="3" type="ORF">AC631_00706</name>
</gene>
<accession>A0A0V1Q5S7</accession>
<dbReference type="AlphaFoldDB" id="A0A0V1Q5S7"/>
<feature type="compositionally biased region" description="Polar residues" evidence="2">
    <location>
        <begin position="119"/>
        <end position="173"/>
    </location>
</feature>
<sequence>MTSPLRFEADMSMIEGEKLSPIKIPHSRLSTTTKSPDILAKHPHGLSAKHDARRNTVHNETPKGLTATPLTKKAEPLYSVNKRAPLTSPRAANQPNLDSLKKSKTKLDARLYELKSSSRHGSPSNKENLYNSGRNIQASQLSSEVNSSISHKSPFESSPSKIDTPIKQINSSLAKDVESSPPKSSPSKTDKRSIEDSTIENSRKIAKVITNANESEISHHNSDDEHLVQIDQVFNKEDLVGRFSSGASPAKLQEPTVIDEDSDGDIYNNEVNTSHTTLSKFRGNESTQLSRIIKITDEVDYVTPQRYTEPIAKSPETNQQHRIQENIPDNNGLKEAISPLKNHRLSVNNEQNEDHASPNKIEDENSDLEFNELEDEPTINFLLSPNSKPVFSLDHIKKVQDDHFKEVVNLEEVINNKNQEILRFSEELSATNNKFLIYDQKIKELKQDKKKLAANENLLLIQLKHNERELASMTKALRIKENNVTQLESRLSKSKSKCESIAKNLESVIQEGESLREHIKKLEKSVEDKSISQKEYETQIKTLDDEIKAKNSEISSLTDANIDYNIKVENLLSEKEELLNETERLGRENNGLEEINSKQQELLEELDKLENLAKDKITNLESTLDAKVREIKLVMTEKDELLTKLDRITEETKILERELQQSKTEIEDLTNKLNNYNDARNELNDNINGLQKDLDKSNEANKALQNRVNELIQEIEKLNQNVSESETQVDLLKSINTEKDEIISGDTKKMGELVQKVNKQKQIIADYEKDYSKALEDIKSLQSESKDSSLNEQVEDLKKQVSEGQAKTNARIQEVAEQLYFEYSKKHELKVNQVRASFKKQIDNLHFEKKSQARDIDSLQKKLEIVNMEKNQLLRLIDEYQSGSDPSSKKKLSPKKSGIKKPLRY</sequence>
<dbReference type="OrthoDB" id="5367584at2759"/>
<dbReference type="Proteomes" id="UP000054251">
    <property type="component" value="Unassembled WGS sequence"/>
</dbReference>
<dbReference type="InterPro" id="IPR024312">
    <property type="entry name" value="TACC_fungi"/>
</dbReference>
<evidence type="ECO:0000313" key="4">
    <source>
        <dbReference type="Proteomes" id="UP000054251"/>
    </source>
</evidence>
<feature type="region of interest" description="Disordered" evidence="2">
    <location>
        <begin position="18"/>
        <end position="199"/>
    </location>
</feature>
<comment type="caution">
    <text evidence="3">The sequence shown here is derived from an EMBL/GenBank/DDBJ whole genome shotgun (WGS) entry which is preliminary data.</text>
</comment>
<dbReference type="EMBL" id="LMYN01000008">
    <property type="protein sequence ID" value="KSA03567.1"/>
    <property type="molecule type" value="Genomic_DNA"/>
</dbReference>
<evidence type="ECO:0000313" key="3">
    <source>
        <dbReference type="EMBL" id="KSA03567.1"/>
    </source>
</evidence>
<dbReference type="RefSeq" id="XP_015469669.1">
    <property type="nucleotide sequence ID" value="XM_015609536.1"/>
</dbReference>
<keyword evidence="4" id="KW-1185">Reference proteome</keyword>